<reference evidence="5" key="1">
    <citation type="submission" date="2016-10" db="EMBL/GenBank/DDBJ databases">
        <authorList>
            <person name="Varghese N."/>
            <person name="Submissions S."/>
        </authorList>
    </citation>
    <scope>NUCLEOTIDE SEQUENCE [LARGE SCALE GENOMIC DNA]</scope>
    <source>
        <strain evidence="5">KHC7</strain>
    </source>
</reference>
<dbReference type="InterPro" id="IPR003593">
    <property type="entry name" value="AAA+_ATPase"/>
</dbReference>
<keyword evidence="5" id="KW-1185">Reference proteome</keyword>
<dbReference type="SMART" id="SM00382">
    <property type="entry name" value="AAA"/>
    <property type="match status" value="1"/>
</dbReference>
<dbReference type="GO" id="GO:0005886">
    <property type="term" value="C:plasma membrane"/>
    <property type="evidence" value="ECO:0007669"/>
    <property type="project" value="TreeGrafter"/>
</dbReference>
<dbReference type="PANTHER" id="PTHR24220">
    <property type="entry name" value="IMPORT ATP-BINDING PROTEIN"/>
    <property type="match status" value="1"/>
</dbReference>
<dbReference type="SUPFAM" id="SSF52540">
    <property type="entry name" value="P-loop containing nucleoside triphosphate hydrolases"/>
    <property type="match status" value="1"/>
</dbReference>
<dbReference type="EMBL" id="FNBX01000006">
    <property type="protein sequence ID" value="SDF49594.1"/>
    <property type="molecule type" value="Genomic_DNA"/>
</dbReference>
<gene>
    <name evidence="4" type="ORF">SAMN05192586_10699</name>
</gene>
<dbReference type="PROSITE" id="PS50893">
    <property type="entry name" value="ABC_TRANSPORTER_2"/>
    <property type="match status" value="1"/>
</dbReference>
<dbReference type="InterPro" id="IPR015854">
    <property type="entry name" value="ABC_transpr_LolD-like"/>
</dbReference>
<sequence>MTAAIYEGRDLVQRYEGREALRLPRLAIPQGAVTALTGPNGCGKSTLLRLLAFLERPVAGTLRYHGGAAGRKEVTLLLQEPYLLRMSVLSNVLLGLRLRRQTGNLRQIYAQCMRAAGFADPWALAGRGPHELSGGERQRVALAARLALRPKVLLLDEPTSNVDAASARAMAAAVASCAAQGVTVVCATHDAALLRALEAREIRLGTAWDETD</sequence>
<dbReference type="GO" id="GO:0016887">
    <property type="term" value="F:ATP hydrolysis activity"/>
    <property type="evidence" value="ECO:0007669"/>
    <property type="project" value="InterPro"/>
</dbReference>
<dbReference type="RefSeq" id="WP_092153342.1">
    <property type="nucleotide sequence ID" value="NZ_FNBX01000006.1"/>
</dbReference>
<dbReference type="Proteomes" id="UP000199355">
    <property type="component" value="Unassembled WGS sequence"/>
</dbReference>
<accession>A0A1G7LJR0</accession>
<evidence type="ECO:0000313" key="5">
    <source>
        <dbReference type="Proteomes" id="UP000199355"/>
    </source>
</evidence>
<keyword evidence="1" id="KW-0547">Nucleotide-binding</keyword>
<feature type="domain" description="ABC transporter" evidence="3">
    <location>
        <begin position="6"/>
        <end position="211"/>
    </location>
</feature>
<dbReference type="InterPro" id="IPR027417">
    <property type="entry name" value="P-loop_NTPase"/>
</dbReference>
<dbReference type="GO" id="GO:0005524">
    <property type="term" value="F:ATP binding"/>
    <property type="evidence" value="ECO:0007669"/>
    <property type="project" value="UniProtKB-KW"/>
</dbReference>
<dbReference type="STRING" id="571438.SAMN05192586_10699"/>
<dbReference type="PANTHER" id="PTHR24220:SF612">
    <property type="entry name" value="FE(3+) IONS IMPORT ATP-BINDING PROTEIN FBPC"/>
    <property type="match status" value="1"/>
</dbReference>
<evidence type="ECO:0000313" key="4">
    <source>
        <dbReference type="EMBL" id="SDF49594.1"/>
    </source>
</evidence>
<dbReference type="Gene3D" id="3.40.50.300">
    <property type="entry name" value="P-loop containing nucleotide triphosphate hydrolases"/>
    <property type="match status" value="1"/>
</dbReference>
<evidence type="ECO:0000256" key="2">
    <source>
        <dbReference type="ARBA" id="ARBA00022840"/>
    </source>
</evidence>
<organism evidence="4 5">
    <name type="scientific">Desulfovibrio legallii</name>
    <dbReference type="NCBI Taxonomy" id="571438"/>
    <lineage>
        <taxon>Bacteria</taxon>
        <taxon>Pseudomonadati</taxon>
        <taxon>Thermodesulfobacteriota</taxon>
        <taxon>Desulfovibrionia</taxon>
        <taxon>Desulfovibrionales</taxon>
        <taxon>Desulfovibrionaceae</taxon>
        <taxon>Desulfovibrio</taxon>
    </lineage>
</organism>
<keyword evidence="2 4" id="KW-0067">ATP-binding</keyword>
<proteinExistence type="predicted"/>
<protein>
    <submittedName>
        <fullName evidence="4">Carbohydrate ABC transporter ATP-binding protein, CUT1 family</fullName>
    </submittedName>
</protein>
<dbReference type="OrthoDB" id="9809450at2"/>
<dbReference type="GO" id="GO:0022857">
    <property type="term" value="F:transmembrane transporter activity"/>
    <property type="evidence" value="ECO:0007669"/>
    <property type="project" value="TreeGrafter"/>
</dbReference>
<dbReference type="AlphaFoldDB" id="A0A1G7LJR0"/>
<name>A0A1G7LJR0_9BACT</name>
<evidence type="ECO:0000259" key="3">
    <source>
        <dbReference type="PROSITE" id="PS50893"/>
    </source>
</evidence>
<dbReference type="Pfam" id="PF00005">
    <property type="entry name" value="ABC_tran"/>
    <property type="match status" value="1"/>
</dbReference>
<dbReference type="InterPro" id="IPR003439">
    <property type="entry name" value="ABC_transporter-like_ATP-bd"/>
</dbReference>
<evidence type="ECO:0000256" key="1">
    <source>
        <dbReference type="ARBA" id="ARBA00022741"/>
    </source>
</evidence>